<dbReference type="Proteomes" id="UP001195769">
    <property type="component" value="Unassembled WGS sequence"/>
</dbReference>
<feature type="non-terminal residue" evidence="1">
    <location>
        <position position="1"/>
    </location>
</feature>
<evidence type="ECO:0000313" key="2">
    <source>
        <dbReference type="Proteomes" id="UP001195769"/>
    </source>
</evidence>
<sequence>VSSATHATLNSQYAASLRNINQCPTGMCITPSVESTLLWDAVLFVHKGYYQDSVLKFTIMFPKNYPERLSMVRFLMDISIPWSNPGLELTELMRVSRPKEHQIHHVLHFVKSTFKEPTLEGTIPSSFAM</sequence>
<keyword evidence="2" id="KW-1185">Reference proteome</keyword>
<protein>
    <recommendedName>
        <fullName evidence="3">UBC core domain-containing protein</fullName>
    </recommendedName>
</protein>
<evidence type="ECO:0000313" key="1">
    <source>
        <dbReference type="EMBL" id="KAG1895853.1"/>
    </source>
</evidence>
<name>A0AAD4DXA8_9AGAM</name>
<comment type="caution">
    <text evidence="1">The sequence shown here is derived from an EMBL/GenBank/DDBJ whole genome shotgun (WGS) entry which is preliminary data.</text>
</comment>
<dbReference type="RefSeq" id="XP_041221429.1">
    <property type="nucleotide sequence ID" value="XM_041375660.1"/>
</dbReference>
<gene>
    <name evidence="1" type="ORF">F5891DRAFT_959520</name>
</gene>
<dbReference type="InterPro" id="IPR016135">
    <property type="entry name" value="UBQ-conjugating_enzyme/RWD"/>
</dbReference>
<dbReference type="SUPFAM" id="SSF54495">
    <property type="entry name" value="UBC-like"/>
    <property type="match status" value="1"/>
</dbReference>
<accession>A0AAD4DXA8</accession>
<proteinExistence type="predicted"/>
<dbReference type="GeneID" id="64669958"/>
<dbReference type="AlphaFoldDB" id="A0AAD4DXA8"/>
<organism evidence="1 2">
    <name type="scientific">Suillus fuscotomentosus</name>
    <dbReference type="NCBI Taxonomy" id="1912939"/>
    <lineage>
        <taxon>Eukaryota</taxon>
        <taxon>Fungi</taxon>
        <taxon>Dikarya</taxon>
        <taxon>Basidiomycota</taxon>
        <taxon>Agaricomycotina</taxon>
        <taxon>Agaricomycetes</taxon>
        <taxon>Agaricomycetidae</taxon>
        <taxon>Boletales</taxon>
        <taxon>Suillineae</taxon>
        <taxon>Suillaceae</taxon>
        <taxon>Suillus</taxon>
    </lineage>
</organism>
<dbReference type="EMBL" id="JABBWK010000061">
    <property type="protein sequence ID" value="KAG1895853.1"/>
    <property type="molecule type" value="Genomic_DNA"/>
</dbReference>
<evidence type="ECO:0008006" key="3">
    <source>
        <dbReference type="Google" id="ProtNLM"/>
    </source>
</evidence>
<reference evidence="1" key="1">
    <citation type="journal article" date="2020" name="New Phytol.">
        <title>Comparative genomics reveals dynamic genome evolution in host specialist ectomycorrhizal fungi.</title>
        <authorList>
            <person name="Lofgren L.A."/>
            <person name="Nguyen N.H."/>
            <person name="Vilgalys R."/>
            <person name="Ruytinx J."/>
            <person name="Liao H.L."/>
            <person name="Branco S."/>
            <person name="Kuo A."/>
            <person name="LaButti K."/>
            <person name="Lipzen A."/>
            <person name="Andreopoulos W."/>
            <person name="Pangilinan J."/>
            <person name="Riley R."/>
            <person name="Hundley H."/>
            <person name="Na H."/>
            <person name="Barry K."/>
            <person name="Grigoriev I.V."/>
            <person name="Stajich J.E."/>
            <person name="Kennedy P.G."/>
        </authorList>
    </citation>
    <scope>NUCLEOTIDE SEQUENCE</scope>
    <source>
        <strain evidence="1">FC203</strain>
    </source>
</reference>
<dbReference type="Gene3D" id="3.10.110.10">
    <property type="entry name" value="Ubiquitin Conjugating Enzyme"/>
    <property type="match status" value="1"/>
</dbReference>
<dbReference type="CDD" id="cd23814">
    <property type="entry name" value="UEV_AKTIP"/>
    <property type="match status" value="1"/>
</dbReference>